<dbReference type="AlphaFoldDB" id="A0A2W5VFN1"/>
<dbReference type="InterPro" id="IPR007792">
    <property type="entry name" value="T4SS_VirB3/TrbD/AvhB"/>
</dbReference>
<gene>
    <name evidence="7" type="ORF">DI526_02960</name>
</gene>
<dbReference type="EMBL" id="QFQZ01000005">
    <property type="protein sequence ID" value="PZR36673.1"/>
    <property type="molecule type" value="Genomic_DNA"/>
</dbReference>
<evidence type="ECO:0000256" key="1">
    <source>
        <dbReference type="ARBA" id="ARBA00004370"/>
    </source>
</evidence>
<dbReference type="GO" id="GO:0016020">
    <property type="term" value="C:membrane"/>
    <property type="evidence" value="ECO:0007669"/>
    <property type="project" value="UniProtKB-SubCell"/>
</dbReference>
<feature type="transmembrane region" description="Helical" evidence="6">
    <location>
        <begin position="121"/>
        <end position="140"/>
    </location>
</feature>
<evidence type="ECO:0000256" key="5">
    <source>
        <dbReference type="SAM" id="MobiDB-lite"/>
    </source>
</evidence>
<name>A0A2W5VFN1_9CAUL</name>
<evidence type="ECO:0000313" key="8">
    <source>
        <dbReference type="Proteomes" id="UP000249393"/>
    </source>
</evidence>
<proteinExistence type="predicted"/>
<protein>
    <submittedName>
        <fullName evidence="7">Conjugal transfer protein TrbB</fullName>
    </submittedName>
</protein>
<evidence type="ECO:0000256" key="3">
    <source>
        <dbReference type="ARBA" id="ARBA00022989"/>
    </source>
</evidence>
<evidence type="ECO:0000256" key="2">
    <source>
        <dbReference type="ARBA" id="ARBA00022692"/>
    </source>
</evidence>
<comment type="caution">
    <text evidence="7">The sequence shown here is derived from an EMBL/GenBank/DDBJ whole genome shotgun (WGS) entry which is preliminary data.</text>
</comment>
<reference evidence="7 8" key="1">
    <citation type="submission" date="2017-08" db="EMBL/GenBank/DDBJ databases">
        <title>Infants hospitalized years apart are colonized by the same room-sourced microbial strains.</title>
        <authorList>
            <person name="Brooks B."/>
            <person name="Olm M.R."/>
            <person name="Firek B.A."/>
            <person name="Baker R."/>
            <person name="Thomas B.C."/>
            <person name="Morowitz M.J."/>
            <person name="Banfield J.F."/>
        </authorList>
    </citation>
    <scope>NUCLEOTIDE SEQUENCE [LARGE SCALE GENOMIC DNA]</scope>
    <source>
        <strain evidence="7">S2_003_000_R2_4</strain>
    </source>
</reference>
<keyword evidence="2 6" id="KW-0812">Transmembrane</keyword>
<keyword evidence="4 6" id="KW-0472">Membrane</keyword>
<evidence type="ECO:0000313" key="7">
    <source>
        <dbReference type="EMBL" id="PZR36673.1"/>
    </source>
</evidence>
<dbReference type="Pfam" id="PF05101">
    <property type="entry name" value="VirB3"/>
    <property type="match status" value="1"/>
</dbReference>
<comment type="subcellular location">
    <subcellularLocation>
        <location evidence="1">Membrane</location>
    </subcellularLocation>
</comment>
<accession>A0A2W5VFN1</accession>
<evidence type="ECO:0000256" key="4">
    <source>
        <dbReference type="ARBA" id="ARBA00023136"/>
    </source>
</evidence>
<sequence length="162" mass="17837">MGRAPATDPGVDRGTRRQDHRRHHHHRHGPDPGVRRDLRRLAQADPDRVRSVDRLRGQLLLPVVLQLRRRSAGLMAGDRAMGLPAPVHRALTEPMLLAGAPRAIALVNGTLAAALGVGLRLWVVGLAVWLVGHGLAVWAARRDPQIFDVGRRHVRLPAHLEV</sequence>
<keyword evidence="3 6" id="KW-1133">Transmembrane helix</keyword>
<dbReference type="Proteomes" id="UP000249393">
    <property type="component" value="Unassembled WGS sequence"/>
</dbReference>
<feature type="compositionally biased region" description="Basic residues" evidence="5">
    <location>
        <begin position="18"/>
        <end position="28"/>
    </location>
</feature>
<organism evidence="7 8">
    <name type="scientific">Caulobacter segnis</name>
    <dbReference type="NCBI Taxonomy" id="88688"/>
    <lineage>
        <taxon>Bacteria</taxon>
        <taxon>Pseudomonadati</taxon>
        <taxon>Pseudomonadota</taxon>
        <taxon>Alphaproteobacteria</taxon>
        <taxon>Caulobacterales</taxon>
        <taxon>Caulobacteraceae</taxon>
        <taxon>Caulobacter</taxon>
    </lineage>
</organism>
<evidence type="ECO:0000256" key="6">
    <source>
        <dbReference type="SAM" id="Phobius"/>
    </source>
</evidence>
<feature type="region of interest" description="Disordered" evidence="5">
    <location>
        <begin position="1"/>
        <end position="35"/>
    </location>
</feature>